<evidence type="ECO:0000313" key="3">
    <source>
        <dbReference type="Proteomes" id="UP000799118"/>
    </source>
</evidence>
<gene>
    <name evidence="2" type="ORF">BT96DRAFT_998771</name>
</gene>
<organism evidence="2 3">
    <name type="scientific">Gymnopus androsaceus JB14</name>
    <dbReference type="NCBI Taxonomy" id="1447944"/>
    <lineage>
        <taxon>Eukaryota</taxon>
        <taxon>Fungi</taxon>
        <taxon>Dikarya</taxon>
        <taxon>Basidiomycota</taxon>
        <taxon>Agaricomycotina</taxon>
        <taxon>Agaricomycetes</taxon>
        <taxon>Agaricomycetidae</taxon>
        <taxon>Agaricales</taxon>
        <taxon>Marasmiineae</taxon>
        <taxon>Omphalotaceae</taxon>
        <taxon>Gymnopus</taxon>
    </lineage>
</organism>
<accession>A0A6A4H8M7</accession>
<dbReference type="AlphaFoldDB" id="A0A6A4H8M7"/>
<sequence>MLDCILAAQENIHSEAFSQIRIDLAKMKPGTFHDDDKDDKDNETNKEGHALHNDNEALDVLDIVDSYVNDELDQEQKDLLNYFNLTLRQTEIWDKCTIRETSIIERITNNVAAGRAPKSLHGAFPSWSDGRLYAPMTSLSPLNHPLAAYFALIEGFIYPLKQSFAYYRDTTKDGLRAKEKLLAKGKHAVPVISQSLKVIMSIHKRIVAWNRDLTSSLSLS</sequence>
<dbReference type="Proteomes" id="UP000799118">
    <property type="component" value="Unassembled WGS sequence"/>
</dbReference>
<evidence type="ECO:0000313" key="2">
    <source>
        <dbReference type="EMBL" id="KAE9394146.1"/>
    </source>
</evidence>
<keyword evidence="3" id="KW-1185">Reference proteome</keyword>
<protein>
    <submittedName>
        <fullName evidence="2">Uncharacterized protein</fullName>
    </submittedName>
</protein>
<proteinExistence type="predicted"/>
<feature type="region of interest" description="Disordered" evidence="1">
    <location>
        <begin position="31"/>
        <end position="51"/>
    </location>
</feature>
<dbReference type="EMBL" id="ML769556">
    <property type="protein sequence ID" value="KAE9394146.1"/>
    <property type="molecule type" value="Genomic_DNA"/>
</dbReference>
<reference evidence="2" key="1">
    <citation type="journal article" date="2019" name="Environ. Microbiol.">
        <title>Fungal ecological strategies reflected in gene transcription - a case study of two litter decomposers.</title>
        <authorList>
            <person name="Barbi F."/>
            <person name="Kohler A."/>
            <person name="Barry K."/>
            <person name="Baskaran P."/>
            <person name="Daum C."/>
            <person name="Fauchery L."/>
            <person name="Ihrmark K."/>
            <person name="Kuo A."/>
            <person name="LaButti K."/>
            <person name="Lipzen A."/>
            <person name="Morin E."/>
            <person name="Grigoriev I.V."/>
            <person name="Henrissat B."/>
            <person name="Lindahl B."/>
            <person name="Martin F."/>
        </authorList>
    </citation>
    <scope>NUCLEOTIDE SEQUENCE</scope>
    <source>
        <strain evidence="2">JB14</strain>
    </source>
</reference>
<name>A0A6A4H8M7_9AGAR</name>
<evidence type="ECO:0000256" key="1">
    <source>
        <dbReference type="SAM" id="MobiDB-lite"/>
    </source>
</evidence>